<evidence type="ECO:0000256" key="1">
    <source>
        <dbReference type="SAM" id="MobiDB-lite"/>
    </source>
</evidence>
<sequence length="482" mass="54853">MIVMNTKLPLILLLLFSLIALPACLALSSSRETEVDPELMTCKHQCRQQQQYTERDKQKCMERCDGYYKKKLKEREMEQKECEEGGYEENRFVFGNKQFKTRVQTENGRVRVLQKFTAKSNLLRGIENFRLAILEAQQHSFVSPLHFDSELIIFTVKGRATIGLVKGDKTEKFNLETGDVIRVPSGTPFYIVNRDENEKLILANLHITASIPGHFEAFYGPGGRDPESVLEAFSWDVLEASIKVHKESLKWLFGRQNRGSIFRISREQVKSLSKGWEIPSLWPFGGQKRGPFNLFKSKSSVSNDYGRLYEAGPEDQGSLEDLTLMINFADITNGSMSAPMYNSKAIKIGIVTNGTGRFEMVTPHLSGKQQRKSSPRYERVSGELRPGVVFVVPAGHPWVTMAHRQSNLQILCFEVNARGNVKLAFAGKRNIVKAMDEKAKELAFNWPAEKVDDIFSRKEEFFFPGPQNLEDDEEELPHRADA</sequence>
<comment type="caution">
    <text evidence="4">The sequence shown here is derived from an EMBL/GenBank/DDBJ whole genome shotgun (WGS) entry which is preliminary data.</text>
</comment>
<proteinExistence type="predicted"/>
<feature type="signal peptide" evidence="2">
    <location>
        <begin position="1"/>
        <end position="26"/>
    </location>
</feature>
<dbReference type="EMBL" id="JAWXYG010000002">
    <property type="protein sequence ID" value="KAK4281189.1"/>
    <property type="molecule type" value="Genomic_DNA"/>
</dbReference>
<evidence type="ECO:0000259" key="3">
    <source>
        <dbReference type="SMART" id="SM00835"/>
    </source>
</evidence>
<dbReference type="InterPro" id="IPR011051">
    <property type="entry name" value="RmlC_Cupin_sf"/>
</dbReference>
<dbReference type="CDD" id="cd02245">
    <property type="entry name" value="cupin_7S_vicilin-like_C"/>
    <property type="match status" value="1"/>
</dbReference>
<organism evidence="4 5">
    <name type="scientific">Acacia crassicarpa</name>
    <name type="common">northern wattle</name>
    <dbReference type="NCBI Taxonomy" id="499986"/>
    <lineage>
        <taxon>Eukaryota</taxon>
        <taxon>Viridiplantae</taxon>
        <taxon>Streptophyta</taxon>
        <taxon>Embryophyta</taxon>
        <taxon>Tracheophyta</taxon>
        <taxon>Spermatophyta</taxon>
        <taxon>Magnoliopsida</taxon>
        <taxon>eudicotyledons</taxon>
        <taxon>Gunneridae</taxon>
        <taxon>Pentapetalae</taxon>
        <taxon>rosids</taxon>
        <taxon>fabids</taxon>
        <taxon>Fabales</taxon>
        <taxon>Fabaceae</taxon>
        <taxon>Caesalpinioideae</taxon>
        <taxon>mimosoid clade</taxon>
        <taxon>Acacieae</taxon>
        <taxon>Acacia</taxon>
    </lineage>
</organism>
<feature type="chain" id="PRO_5042231953" description="Cupin type-1 domain-containing protein" evidence="2">
    <location>
        <begin position="27"/>
        <end position="482"/>
    </location>
</feature>
<name>A0AAE1N208_9FABA</name>
<evidence type="ECO:0000313" key="5">
    <source>
        <dbReference type="Proteomes" id="UP001293593"/>
    </source>
</evidence>
<feature type="domain" description="Cupin type-1" evidence="3">
    <location>
        <begin position="292"/>
        <end position="452"/>
    </location>
</feature>
<dbReference type="CDD" id="cd02244">
    <property type="entry name" value="cupin_7S_vicilin-like_N"/>
    <property type="match status" value="1"/>
</dbReference>
<dbReference type="Pfam" id="PF00190">
    <property type="entry name" value="Cupin_1"/>
    <property type="match status" value="2"/>
</dbReference>
<dbReference type="InterPro" id="IPR006045">
    <property type="entry name" value="Cupin_1"/>
</dbReference>
<dbReference type="SUPFAM" id="SSF51182">
    <property type="entry name" value="RmlC-like cupins"/>
    <property type="match status" value="2"/>
</dbReference>
<gene>
    <name evidence="4" type="ORF">QN277_012712</name>
</gene>
<dbReference type="PANTHER" id="PTHR31189:SF13">
    <property type="entry name" value="CUPINCIN"/>
    <property type="match status" value="1"/>
</dbReference>
<evidence type="ECO:0000256" key="2">
    <source>
        <dbReference type="SAM" id="SignalP"/>
    </source>
</evidence>
<keyword evidence="5" id="KW-1185">Reference proteome</keyword>
<dbReference type="Proteomes" id="UP001293593">
    <property type="component" value="Unassembled WGS sequence"/>
</dbReference>
<evidence type="ECO:0000313" key="4">
    <source>
        <dbReference type="EMBL" id="KAK4281189.1"/>
    </source>
</evidence>
<keyword evidence="2" id="KW-0732">Signal</keyword>
<dbReference type="InterPro" id="IPR014710">
    <property type="entry name" value="RmlC-like_jellyroll"/>
</dbReference>
<dbReference type="Gene3D" id="2.60.120.10">
    <property type="entry name" value="Jelly Rolls"/>
    <property type="match status" value="2"/>
</dbReference>
<feature type="domain" description="Cupin type-1" evidence="3">
    <location>
        <begin position="92"/>
        <end position="250"/>
    </location>
</feature>
<dbReference type="InterPro" id="IPR050253">
    <property type="entry name" value="Seed_Storage-Functional"/>
</dbReference>
<feature type="region of interest" description="Disordered" evidence="1">
    <location>
        <begin position="463"/>
        <end position="482"/>
    </location>
</feature>
<reference evidence="4" key="1">
    <citation type="submission" date="2023-10" db="EMBL/GenBank/DDBJ databases">
        <title>Chromosome-level genome of the transformable northern wattle, Acacia crassicarpa.</title>
        <authorList>
            <person name="Massaro I."/>
            <person name="Sinha N.R."/>
            <person name="Poethig S."/>
            <person name="Leichty A.R."/>
        </authorList>
    </citation>
    <scope>NUCLEOTIDE SEQUENCE</scope>
    <source>
        <strain evidence="4">Acra3RX</strain>
        <tissue evidence="4">Leaf</tissue>
    </source>
</reference>
<protein>
    <recommendedName>
        <fullName evidence="3">Cupin type-1 domain-containing protein</fullName>
    </recommendedName>
</protein>
<dbReference type="SMART" id="SM00835">
    <property type="entry name" value="Cupin_1"/>
    <property type="match status" value="2"/>
</dbReference>
<dbReference type="PANTHER" id="PTHR31189">
    <property type="entry name" value="OS03G0336100 PROTEIN-RELATED"/>
    <property type="match status" value="1"/>
</dbReference>
<dbReference type="AlphaFoldDB" id="A0AAE1N208"/>
<accession>A0AAE1N208</accession>